<feature type="transmembrane region" description="Helical" evidence="7">
    <location>
        <begin position="111"/>
        <end position="133"/>
    </location>
</feature>
<sequence length="208" mass="21877">MSALMSPEFLLTSLIVVASPGTGVIYTLGAGLGRGGRAAAIAAFGCTLGILPHLLAAVLGLSAMIATSVLAFEILRVAGVAYLLYMAWMTLKETGALAVAADGRDASALDITVRAILLNLLNPKLTVFFLAFLPQFVGHGEAQPTLRLIELGVVFMAMTFVVFVLYGVAAATVRDRVMARPSVLAMLRRLFAGAFVLLGLRLALTVQR</sequence>
<evidence type="ECO:0000256" key="7">
    <source>
        <dbReference type="SAM" id="Phobius"/>
    </source>
</evidence>
<evidence type="ECO:0000256" key="6">
    <source>
        <dbReference type="ARBA" id="ARBA00023136"/>
    </source>
</evidence>
<dbReference type="GO" id="GO:0005886">
    <property type="term" value="C:plasma membrane"/>
    <property type="evidence" value="ECO:0007669"/>
    <property type="project" value="UniProtKB-SubCell"/>
</dbReference>
<proteinExistence type="inferred from homology"/>
<dbReference type="AlphaFoldDB" id="A0A212L2Z2"/>
<feature type="transmembrane region" description="Helical" evidence="7">
    <location>
        <begin position="145"/>
        <end position="166"/>
    </location>
</feature>
<evidence type="ECO:0000256" key="5">
    <source>
        <dbReference type="ARBA" id="ARBA00022989"/>
    </source>
</evidence>
<feature type="transmembrane region" description="Helical" evidence="7">
    <location>
        <begin position="39"/>
        <end position="62"/>
    </location>
</feature>
<dbReference type="PANTHER" id="PTHR30086">
    <property type="entry name" value="ARGININE EXPORTER PROTEIN ARGO"/>
    <property type="match status" value="1"/>
</dbReference>
<dbReference type="PIRSF" id="PIRSF006324">
    <property type="entry name" value="LeuE"/>
    <property type="match status" value="1"/>
</dbReference>
<reference evidence="8" key="1">
    <citation type="submission" date="2016-08" db="EMBL/GenBank/DDBJ databases">
        <authorList>
            <person name="Seilhamer J.J."/>
        </authorList>
    </citation>
    <scope>NUCLEOTIDE SEQUENCE</scope>
    <source>
        <strain evidence="8">86</strain>
    </source>
</reference>
<evidence type="ECO:0000256" key="4">
    <source>
        <dbReference type="ARBA" id="ARBA00022692"/>
    </source>
</evidence>
<dbReference type="InterPro" id="IPR001123">
    <property type="entry name" value="LeuE-type"/>
</dbReference>
<evidence type="ECO:0000256" key="2">
    <source>
        <dbReference type="ARBA" id="ARBA00007928"/>
    </source>
</evidence>
<keyword evidence="5 7" id="KW-1133">Transmembrane helix</keyword>
<dbReference type="Pfam" id="PF01810">
    <property type="entry name" value="LysE"/>
    <property type="match status" value="1"/>
</dbReference>
<organism evidence="8">
    <name type="scientific">uncultured Pleomorphomonas sp</name>
    <dbReference type="NCBI Taxonomy" id="442121"/>
    <lineage>
        <taxon>Bacteria</taxon>
        <taxon>Pseudomonadati</taxon>
        <taxon>Pseudomonadota</taxon>
        <taxon>Alphaproteobacteria</taxon>
        <taxon>Hyphomicrobiales</taxon>
        <taxon>Pleomorphomonadaceae</taxon>
        <taxon>Pleomorphomonas</taxon>
        <taxon>environmental samples</taxon>
    </lineage>
</organism>
<comment type="subcellular location">
    <subcellularLocation>
        <location evidence="1">Cell membrane</location>
        <topology evidence="1">Multi-pass membrane protein</topology>
    </subcellularLocation>
</comment>
<evidence type="ECO:0000256" key="3">
    <source>
        <dbReference type="ARBA" id="ARBA00022475"/>
    </source>
</evidence>
<accession>A0A212L2Z2</accession>
<evidence type="ECO:0000256" key="1">
    <source>
        <dbReference type="ARBA" id="ARBA00004651"/>
    </source>
</evidence>
<keyword evidence="6 7" id="KW-0472">Membrane</keyword>
<evidence type="ECO:0000313" key="8">
    <source>
        <dbReference type="EMBL" id="SCM71924.1"/>
    </source>
</evidence>
<feature type="transmembrane region" description="Helical" evidence="7">
    <location>
        <begin position="74"/>
        <end position="91"/>
    </location>
</feature>
<name>A0A212L2Z2_9HYPH</name>
<keyword evidence="4 7" id="KW-0812">Transmembrane</keyword>
<dbReference type="PANTHER" id="PTHR30086:SF14">
    <property type="entry name" value="HOMOSERINE_HOMOSERINE LACTONE EFFLUX PROTEIN"/>
    <property type="match status" value="1"/>
</dbReference>
<protein>
    <submittedName>
        <fullName evidence="8">Putative threonine efflux protein</fullName>
    </submittedName>
</protein>
<gene>
    <name evidence="8" type="ORF">KL86PLE_100389</name>
</gene>
<feature type="transmembrane region" description="Helical" evidence="7">
    <location>
        <begin position="186"/>
        <end position="204"/>
    </location>
</feature>
<comment type="similarity">
    <text evidence="2">Belongs to the Rht family.</text>
</comment>
<dbReference type="EMBL" id="FMJD01000002">
    <property type="protein sequence ID" value="SCM71924.1"/>
    <property type="molecule type" value="Genomic_DNA"/>
</dbReference>
<keyword evidence="3" id="KW-1003">Cell membrane</keyword>
<dbReference type="GO" id="GO:0042970">
    <property type="term" value="F:homoserine transmembrane transporter activity"/>
    <property type="evidence" value="ECO:0007669"/>
    <property type="project" value="TreeGrafter"/>
</dbReference>